<protein>
    <recommendedName>
        <fullName evidence="2">NB-ARC domain-containing protein</fullName>
    </recommendedName>
</protein>
<dbReference type="AlphaFoldDB" id="A0AAN8TCI1"/>
<name>A0AAN8TCI1_SOLBU</name>
<evidence type="ECO:0000259" key="2">
    <source>
        <dbReference type="Pfam" id="PF00931"/>
    </source>
</evidence>
<accession>A0AAN8TCI1</accession>
<dbReference type="Proteomes" id="UP001371456">
    <property type="component" value="Unassembled WGS sequence"/>
</dbReference>
<dbReference type="InterPro" id="IPR002182">
    <property type="entry name" value="NB-ARC"/>
</dbReference>
<keyword evidence="4" id="KW-1185">Reference proteome</keyword>
<dbReference type="InterPro" id="IPR027417">
    <property type="entry name" value="P-loop_NTPase"/>
</dbReference>
<dbReference type="Pfam" id="PF00931">
    <property type="entry name" value="NB-ARC"/>
    <property type="match status" value="1"/>
</dbReference>
<evidence type="ECO:0000313" key="4">
    <source>
        <dbReference type="Proteomes" id="UP001371456"/>
    </source>
</evidence>
<dbReference type="PANTHER" id="PTHR36766">
    <property type="entry name" value="PLANT BROAD-SPECTRUM MILDEW RESISTANCE PROTEIN RPW8"/>
    <property type="match status" value="1"/>
</dbReference>
<dbReference type="EMBL" id="JBANQN010000008">
    <property type="protein sequence ID" value="KAK6782851.1"/>
    <property type="molecule type" value="Genomic_DNA"/>
</dbReference>
<proteinExistence type="predicted"/>
<dbReference type="Gene3D" id="3.40.50.300">
    <property type="entry name" value="P-loop containing nucleotide triphosphate hydrolases"/>
    <property type="match status" value="1"/>
</dbReference>
<reference evidence="3 4" key="1">
    <citation type="submission" date="2024-02" db="EMBL/GenBank/DDBJ databases">
        <title>de novo genome assembly of Solanum bulbocastanum strain 11H21.</title>
        <authorList>
            <person name="Hosaka A.J."/>
        </authorList>
    </citation>
    <scope>NUCLEOTIDE SEQUENCE [LARGE SCALE GENOMIC DNA]</scope>
    <source>
        <tissue evidence="3">Young leaves</tissue>
    </source>
</reference>
<feature type="domain" description="NB-ARC" evidence="2">
    <location>
        <begin position="1"/>
        <end position="49"/>
    </location>
</feature>
<dbReference type="GO" id="GO:0043531">
    <property type="term" value="F:ADP binding"/>
    <property type="evidence" value="ECO:0007669"/>
    <property type="project" value="InterPro"/>
</dbReference>
<dbReference type="GO" id="GO:0006952">
    <property type="term" value="P:defense response"/>
    <property type="evidence" value="ECO:0007669"/>
    <property type="project" value="UniProtKB-KW"/>
</dbReference>
<dbReference type="PANTHER" id="PTHR36766:SF42">
    <property type="entry name" value="NB-ARC DOMAIN DISEASE RESISTANCE PROTEIN"/>
    <property type="match status" value="1"/>
</dbReference>
<keyword evidence="1" id="KW-0611">Plant defense</keyword>
<dbReference type="SUPFAM" id="SSF52540">
    <property type="entry name" value="P-loop containing nucleoside triphosphate hydrolases"/>
    <property type="match status" value="1"/>
</dbReference>
<evidence type="ECO:0000256" key="1">
    <source>
        <dbReference type="ARBA" id="ARBA00022821"/>
    </source>
</evidence>
<comment type="caution">
    <text evidence="3">The sequence shown here is derived from an EMBL/GenBank/DDBJ whole genome shotgun (WGS) entry which is preliminary data.</text>
</comment>
<organism evidence="3 4">
    <name type="scientific">Solanum bulbocastanum</name>
    <name type="common">Wild potato</name>
    <dbReference type="NCBI Taxonomy" id="147425"/>
    <lineage>
        <taxon>Eukaryota</taxon>
        <taxon>Viridiplantae</taxon>
        <taxon>Streptophyta</taxon>
        <taxon>Embryophyta</taxon>
        <taxon>Tracheophyta</taxon>
        <taxon>Spermatophyta</taxon>
        <taxon>Magnoliopsida</taxon>
        <taxon>eudicotyledons</taxon>
        <taxon>Gunneridae</taxon>
        <taxon>Pentapetalae</taxon>
        <taxon>asterids</taxon>
        <taxon>lamiids</taxon>
        <taxon>Solanales</taxon>
        <taxon>Solanaceae</taxon>
        <taxon>Solanoideae</taxon>
        <taxon>Solaneae</taxon>
        <taxon>Solanum</taxon>
    </lineage>
</organism>
<sequence>MGGLGKTTLAQMVFNDQRVTEYFYPKIWICVSDDFDEKRLIKAIVESIEGKSLSGMDLDPL</sequence>
<gene>
    <name evidence="3" type="ORF">RDI58_020647</name>
</gene>
<evidence type="ECO:0000313" key="3">
    <source>
        <dbReference type="EMBL" id="KAK6782851.1"/>
    </source>
</evidence>